<sequence>MAIAAVIDYEGGEEHWLGE</sequence>
<reference evidence="2" key="1">
    <citation type="journal article" date="2013" name="Mol. Plant Microbe Interact.">
        <title>Global aspects of pacC regulation of pathogenicity genes in Colletotrichum gloeosporioides as revealed by transcriptome analysis.</title>
        <authorList>
            <person name="Alkan N."/>
            <person name="Meng X."/>
            <person name="Friedlander G."/>
            <person name="Reuveni E."/>
            <person name="Sukno S."/>
            <person name="Sherman A."/>
            <person name="Thon M."/>
            <person name="Fluhr R."/>
            <person name="Prusky D."/>
        </authorList>
    </citation>
    <scope>NUCLEOTIDE SEQUENCE [LARGE SCALE GENOMIC DNA]</scope>
    <source>
        <strain evidence="2">Cg-14</strain>
    </source>
</reference>
<comment type="caution">
    <text evidence="1">The sequence shown here is derived from an EMBL/GenBank/DDBJ whole genome shotgun (WGS) entry which is preliminary data.</text>
</comment>
<name>T0JT35_COLGC</name>
<dbReference type="EMBL" id="AMYD01003474">
    <property type="protein sequence ID" value="EQB46272.1"/>
    <property type="molecule type" value="Genomic_DNA"/>
</dbReference>
<proteinExistence type="predicted"/>
<dbReference type="HOGENOM" id="CLU_3429960_0_0_1"/>
<organism evidence="1 2">
    <name type="scientific">Colletotrichum gloeosporioides (strain Cg-14)</name>
    <name type="common">Anthracnose fungus</name>
    <name type="synonym">Glomerella cingulata</name>
    <dbReference type="NCBI Taxonomy" id="1237896"/>
    <lineage>
        <taxon>Eukaryota</taxon>
        <taxon>Fungi</taxon>
        <taxon>Dikarya</taxon>
        <taxon>Ascomycota</taxon>
        <taxon>Pezizomycotina</taxon>
        <taxon>Sordariomycetes</taxon>
        <taxon>Hypocreomycetidae</taxon>
        <taxon>Glomerellales</taxon>
        <taxon>Glomerellaceae</taxon>
        <taxon>Colletotrichum</taxon>
        <taxon>Colletotrichum gloeosporioides species complex</taxon>
    </lineage>
</organism>
<evidence type="ECO:0000313" key="1">
    <source>
        <dbReference type="EMBL" id="EQB46272.1"/>
    </source>
</evidence>
<evidence type="ECO:0000313" key="2">
    <source>
        <dbReference type="Proteomes" id="UP000015530"/>
    </source>
</evidence>
<dbReference type="Proteomes" id="UP000015530">
    <property type="component" value="Unassembled WGS sequence"/>
</dbReference>
<accession>T0JT35</accession>
<protein>
    <submittedName>
        <fullName evidence="1">Uncharacterized protein</fullName>
    </submittedName>
</protein>
<dbReference type="AlphaFoldDB" id="T0JT35"/>
<gene>
    <name evidence="1" type="ORF">CGLO_14690</name>
</gene>